<keyword evidence="5" id="KW-1185">Reference proteome</keyword>
<dbReference type="InterPro" id="IPR016135">
    <property type="entry name" value="UBQ-conjugating_enzyme/RWD"/>
</dbReference>
<dbReference type="SUPFAM" id="SSF54495">
    <property type="entry name" value="UBC-like"/>
    <property type="match status" value="1"/>
</dbReference>
<evidence type="ECO:0000259" key="3">
    <source>
        <dbReference type="PROSITE" id="PS50127"/>
    </source>
</evidence>
<dbReference type="SMART" id="SM00212">
    <property type="entry name" value="UBCc"/>
    <property type="match status" value="1"/>
</dbReference>
<dbReference type="InterPro" id="IPR050113">
    <property type="entry name" value="Ub_conjugating_enzyme"/>
</dbReference>
<dbReference type="Proteomes" id="UP001182556">
    <property type="component" value="Unassembled WGS sequence"/>
</dbReference>
<organism evidence="4 5">
    <name type="scientific">Papiliotrema laurentii</name>
    <name type="common">Cryptococcus laurentii</name>
    <dbReference type="NCBI Taxonomy" id="5418"/>
    <lineage>
        <taxon>Eukaryota</taxon>
        <taxon>Fungi</taxon>
        <taxon>Dikarya</taxon>
        <taxon>Basidiomycota</taxon>
        <taxon>Agaricomycotina</taxon>
        <taxon>Tremellomycetes</taxon>
        <taxon>Tremellales</taxon>
        <taxon>Rhynchogastremaceae</taxon>
        <taxon>Papiliotrema</taxon>
    </lineage>
</organism>
<evidence type="ECO:0000313" key="5">
    <source>
        <dbReference type="Proteomes" id="UP001182556"/>
    </source>
</evidence>
<dbReference type="Pfam" id="PF00179">
    <property type="entry name" value="UQ_con"/>
    <property type="match status" value="1"/>
</dbReference>
<comment type="caution">
    <text evidence="4">The sequence shown here is derived from an EMBL/GenBank/DDBJ whole genome shotgun (WGS) entry which is preliminary data.</text>
</comment>
<keyword evidence="1" id="KW-0833">Ubl conjugation pathway</keyword>
<evidence type="ECO:0000256" key="1">
    <source>
        <dbReference type="ARBA" id="ARBA00022786"/>
    </source>
</evidence>
<dbReference type="EMBL" id="JAODAN010000005">
    <property type="protein sequence ID" value="KAK1924212.1"/>
    <property type="molecule type" value="Genomic_DNA"/>
</dbReference>
<feature type="region of interest" description="Disordered" evidence="2">
    <location>
        <begin position="1"/>
        <end position="20"/>
    </location>
</feature>
<dbReference type="InterPro" id="IPR000608">
    <property type="entry name" value="UBC"/>
</dbReference>
<sequence length="243" mass="26995">MFGGRTGTPTKQRVDTPPPTEIGPLLASELAIEYASLRAAGNCPTGMYLTPSPDTLLKWHGVFFVHRGPYAGSILRFSLVFPSSFPQSGPTVRFDSDVFHPMVDPKTKIWHARGRLVQWKPRVDHVPHILHSLKGSFRTSSLDSIQEREAVNKQVWSLYQHSHQTFLSMTAQRALHSASRSTLYPASYPLPPVPASPTSKSHARQTSVASSVSKGEEGPIVFRDIGEEERKRLREGMNRSLGL</sequence>
<feature type="region of interest" description="Disordered" evidence="2">
    <location>
        <begin position="194"/>
        <end position="223"/>
    </location>
</feature>
<protein>
    <submittedName>
        <fullName evidence="4">Ubiquitin-conjugating enzyme/RWD-like protein</fullName>
    </submittedName>
</protein>
<evidence type="ECO:0000313" key="4">
    <source>
        <dbReference type="EMBL" id="KAK1924212.1"/>
    </source>
</evidence>
<dbReference type="Gene3D" id="3.10.110.10">
    <property type="entry name" value="Ubiquitin Conjugating Enzyme"/>
    <property type="match status" value="1"/>
</dbReference>
<dbReference type="PROSITE" id="PS50127">
    <property type="entry name" value="UBC_2"/>
    <property type="match status" value="1"/>
</dbReference>
<dbReference type="CDD" id="cd23814">
    <property type="entry name" value="UEV_AKTIP"/>
    <property type="match status" value="1"/>
</dbReference>
<evidence type="ECO:0000256" key="2">
    <source>
        <dbReference type="SAM" id="MobiDB-lite"/>
    </source>
</evidence>
<name>A0AAD9CY27_PAPLA</name>
<gene>
    <name evidence="4" type="ORF">DB88DRAFT_489475</name>
</gene>
<dbReference type="PANTHER" id="PTHR24067">
    <property type="entry name" value="UBIQUITIN-CONJUGATING ENZYME E2"/>
    <property type="match status" value="1"/>
</dbReference>
<reference evidence="4" key="1">
    <citation type="submission" date="2023-02" db="EMBL/GenBank/DDBJ databases">
        <title>Identification and recombinant expression of a fungal hydrolase from Papiliotrema laurentii that hydrolyzes apple cutin and clears colloidal polyester polyurethane.</title>
        <authorList>
            <consortium name="DOE Joint Genome Institute"/>
            <person name="Roman V.A."/>
            <person name="Bojanowski C."/>
            <person name="Crable B.R."/>
            <person name="Wagner D.N."/>
            <person name="Hung C.S."/>
            <person name="Nadeau L.J."/>
            <person name="Schratz L."/>
            <person name="Haridas S."/>
            <person name="Pangilinan J."/>
            <person name="Lipzen A."/>
            <person name="Na H."/>
            <person name="Yan M."/>
            <person name="Ng V."/>
            <person name="Grigoriev I.V."/>
            <person name="Spatafora J.W."/>
            <person name="Barlow D."/>
            <person name="Biffinger J."/>
            <person name="Kelley-Loughnane N."/>
            <person name="Varaljay V.A."/>
            <person name="Crookes-Goodson W.J."/>
        </authorList>
    </citation>
    <scope>NUCLEOTIDE SEQUENCE</scope>
    <source>
        <strain evidence="4">5307AH</strain>
    </source>
</reference>
<proteinExistence type="predicted"/>
<dbReference type="AlphaFoldDB" id="A0AAD9CY27"/>
<feature type="domain" description="UBC core" evidence="3">
    <location>
        <begin position="25"/>
        <end position="179"/>
    </location>
</feature>
<feature type="compositionally biased region" description="Polar residues" evidence="2">
    <location>
        <begin position="196"/>
        <end position="213"/>
    </location>
</feature>
<accession>A0AAD9CY27</accession>